<dbReference type="PRINTS" id="PR01459">
    <property type="entry name" value="KCNQCHANNEL"/>
</dbReference>
<keyword evidence="17" id="KW-1185">Reference proteome</keyword>
<feature type="domain" description="Ion transport" evidence="15">
    <location>
        <begin position="711"/>
        <end position="957"/>
    </location>
</feature>
<dbReference type="SUPFAM" id="SSF81324">
    <property type="entry name" value="Voltage-gated potassium channels"/>
    <property type="match status" value="1"/>
</dbReference>
<evidence type="ECO:0000256" key="4">
    <source>
        <dbReference type="ARBA" id="ARBA00022538"/>
    </source>
</evidence>
<evidence type="ECO:0000313" key="17">
    <source>
        <dbReference type="Proteomes" id="UP001165740"/>
    </source>
</evidence>
<feature type="transmembrane region" description="Helical" evidence="14">
    <location>
        <begin position="849"/>
        <end position="869"/>
    </location>
</feature>
<dbReference type="FunFam" id="1.20.120.350:FF:000017">
    <property type="entry name" value="potassium voltage-gated channel subfamily KQT member 1"/>
    <property type="match status" value="1"/>
</dbReference>
<evidence type="ECO:0000256" key="11">
    <source>
        <dbReference type="ARBA" id="ARBA00023303"/>
    </source>
</evidence>
<evidence type="ECO:0000256" key="3">
    <source>
        <dbReference type="ARBA" id="ARBA00022475"/>
    </source>
</evidence>
<keyword evidence="5 14" id="KW-0812">Transmembrane</keyword>
<keyword evidence="4" id="KW-0633">Potassium transport</keyword>
<keyword evidence="7" id="KW-0630">Potassium</keyword>
<feature type="region of interest" description="Disordered" evidence="13">
    <location>
        <begin position="1021"/>
        <end position="1060"/>
    </location>
</feature>
<name>A0A9W2Z7Y8_BIOGL</name>
<reference evidence="18" key="1">
    <citation type="submission" date="2025-08" db="UniProtKB">
        <authorList>
            <consortium name="RefSeq"/>
        </authorList>
    </citation>
    <scope>IDENTIFICATION</scope>
</reference>
<comment type="catalytic activity">
    <reaction evidence="12">
        <text>K(+)(in) = K(+)(out)</text>
        <dbReference type="Rhea" id="RHEA:29463"/>
        <dbReference type="ChEBI" id="CHEBI:29103"/>
    </reaction>
</comment>
<comment type="subcellular location">
    <subcellularLocation>
        <location evidence="1">Cell membrane</location>
        <topology evidence="1">Multi-pass membrane protein</topology>
    </subcellularLocation>
</comment>
<evidence type="ECO:0000256" key="14">
    <source>
        <dbReference type="SAM" id="Phobius"/>
    </source>
</evidence>
<feature type="region of interest" description="Disordered" evidence="13">
    <location>
        <begin position="585"/>
        <end position="617"/>
    </location>
</feature>
<dbReference type="Gene3D" id="1.10.287.70">
    <property type="match status" value="1"/>
</dbReference>
<protein>
    <submittedName>
        <fullName evidence="18">Uncharacterized protein LOC106076837 isoform X1</fullName>
    </submittedName>
</protein>
<feature type="region of interest" description="Disordered" evidence="13">
    <location>
        <begin position="1351"/>
        <end position="1379"/>
    </location>
</feature>
<keyword evidence="3" id="KW-1003">Cell membrane</keyword>
<accession>A0A9W2Z7Y8</accession>
<feature type="compositionally biased region" description="Polar residues" evidence="13">
    <location>
        <begin position="1351"/>
        <end position="1374"/>
    </location>
</feature>
<dbReference type="OrthoDB" id="8879391at2759"/>
<evidence type="ECO:0000256" key="7">
    <source>
        <dbReference type="ARBA" id="ARBA00022958"/>
    </source>
</evidence>
<evidence type="ECO:0000256" key="8">
    <source>
        <dbReference type="ARBA" id="ARBA00022989"/>
    </source>
</evidence>
<dbReference type="InterPro" id="IPR005821">
    <property type="entry name" value="Ion_trans_dom"/>
</dbReference>
<dbReference type="InterPro" id="IPR013821">
    <property type="entry name" value="K_chnl_volt-dep_KCNQ_C"/>
</dbReference>
<feature type="region of interest" description="Disordered" evidence="13">
    <location>
        <begin position="1241"/>
        <end position="1262"/>
    </location>
</feature>
<keyword evidence="2" id="KW-0813">Transport</keyword>
<keyword evidence="11" id="KW-0407">Ion channel</keyword>
<dbReference type="InterPro" id="IPR027359">
    <property type="entry name" value="Volt_channel_dom_sf"/>
</dbReference>
<feature type="compositionally biased region" description="Low complexity" evidence="13">
    <location>
        <begin position="36"/>
        <end position="53"/>
    </location>
</feature>
<feature type="transmembrane region" description="Helical" evidence="14">
    <location>
        <begin position="711"/>
        <end position="733"/>
    </location>
</feature>
<feature type="transmembrane region" description="Helical" evidence="14">
    <location>
        <begin position="901"/>
        <end position="919"/>
    </location>
</feature>
<evidence type="ECO:0000256" key="13">
    <source>
        <dbReference type="SAM" id="MobiDB-lite"/>
    </source>
</evidence>
<dbReference type="Proteomes" id="UP001165740">
    <property type="component" value="Chromosome 17"/>
</dbReference>
<dbReference type="InterPro" id="IPR003937">
    <property type="entry name" value="K_chnl_volt-dep_KCNQ"/>
</dbReference>
<evidence type="ECO:0000259" key="16">
    <source>
        <dbReference type="Pfam" id="PF03520"/>
    </source>
</evidence>
<dbReference type="Gene3D" id="6.10.140.1910">
    <property type="match status" value="2"/>
</dbReference>
<feature type="compositionally biased region" description="Polar residues" evidence="13">
    <location>
        <begin position="1449"/>
        <end position="1461"/>
    </location>
</feature>
<feature type="region of interest" description="Disordered" evidence="13">
    <location>
        <begin position="507"/>
        <end position="548"/>
    </location>
</feature>
<dbReference type="Pfam" id="PF00520">
    <property type="entry name" value="Ion_trans"/>
    <property type="match status" value="1"/>
</dbReference>
<evidence type="ECO:0000256" key="1">
    <source>
        <dbReference type="ARBA" id="ARBA00004651"/>
    </source>
</evidence>
<feature type="transmembrane region" description="Helical" evidence="14">
    <location>
        <begin position="785"/>
        <end position="804"/>
    </location>
</feature>
<evidence type="ECO:0000313" key="18">
    <source>
        <dbReference type="RefSeq" id="XP_055871136.1"/>
    </source>
</evidence>
<dbReference type="GeneID" id="106076837"/>
<evidence type="ECO:0000256" key="6">
    <source>
        <dbReference type="ARBA" id="ARBA00022882"/>
    </source>
</evidence>
<sequence length="1511" mass="166138">MTSLPAAPLAPKEEGISSGSGNVEPPDVTKSVQVTSGSWSSKHSGSSASGDGDSLTTALHSHLDHGILSHLDIVHSRPDNKRCHGNGSPAIIKYQCSPFTTTMGSLTSSASLSASTVMPSAPVTPQQEAFFPPKIFTSDKKKPSKKLGPISGDVTDPRTRSDVGCVSDKNATNNSARGHRSPRVTSHARTSPGTPPRPLPPDSPGEAEERRGEGDTDSSAQSSEVVDSSKSVPVPSTDASPSDACTPAIHHCSGELAPWESPESDWRKDKVQGNKTRELTQADNPKGRFDPGDTRVVAFHQTSDQRRHSNSGLRLNSRFRNVAPAKNDLNPDPSLPCNGAGRSCRTLAAEPITDKGHICDWRVQEHYHQSVEDDEEVFVETSQDDTRIKCCAVRPCFLRQSAEHNRSSPKEDECPEIRINCDGVSVSLECDAINGVAHDVPDDAAQLDVGMIDVSLCKNKCEINYAPPMVRDGHSFPSDAEHFDNASFEDDGEAFTHFPVVTPSIQITSTPTKEATSDSPTLDTDNPNASPDNAPCLGADKSTVSGPQATKLRETFINGLRRLSREKNSFLRIDHSYNYGRPSLDTQERGSSGCTFLFPGPQSHLSSSPKGVVRGPGERRKLKVEFAVMEEEGHKLNRPRARGGGGEYGVKDEVDNHVAMLGGNSARFRQPRVSLLGKPLNYRAHRRDMRYRRIQARIYNFLERPKNWGSWMYHFLMFGFVLLCLTLGVLSSISELESDLIQSTVYLELVMLLWIAIELGLRVWSAGCRSRHQGVAGRLRFLRRPLCIIDIILVAASVTTMIVGTTQEHFPQAVLSGLRFFQILRMVRMDRKGGTWKLLGSVVWAHRQELVTTLYIGLLGLVFSSYFVYLAEKDEPKLDSGNNKQYNSTGYKPKFSNFADAIWWGVVTLCTVGYGDVVPASWGGKLIAAFSAILGISFFALPAGILGSGFALKVQQQQRQKHLNRRRVPAANLIQCLWRCYAADEHSISTATWKRHMIPCPSPPSERSFKNNTSFVSRFSTRRRDRSCTISSNTSHSNGQAQSPMTTRHHARRTAISTSDEEVPNVLDSLVNRTWSHLSLATGLTEHKLQLDMLPFKKENSVSSIGKESEEEDLSPRLTQLTEQHKKAIRAIRKIRYFVARRKFREALRPYDVKDVIEQYSAGHVDMLGRIKNLQGRLDQILGRQGSKSKDVYESKICLASRIVKVERQVDDIETKLDLLVDMYKEDRKLLLQHLQFSCQGSTNKGDQPPPPAPATTTTPQFKPRPILIDKQFTSEPATPTALSFPGSGVRGKPIIQRNLSDLSTRIKKRVTYHPLSLHDPPSRAQSAANFNSGSPLCSILTTSARTDPTLQGDSTACSVNDSSALQSSRTLETSVDLPVEEASNTELSEFHPGLKSSDFQQHKLLHQPSSISLPPLPSSTLSTLSEQRSIESDSSLSCGEAGHGAHPYSNNNNTSEQTLPPATDLTDPIKETPCCHLEGRSSALSSKAPSSRQEDTSTSDSRDYSADLII</sequence>
<dbReference type="PANTHER" id="PTHR47735:SF9">
    <property type="entry name" value="POTASSIUM VOLTAGE-GATED CHANNEL SUBFAMILY KQT MEMBER 4-LIKE ISOFORM X1"/>
    <property type="match status" value="1"/>
</dbReference>
<evidence type="ECO:0000256" key="2">
    <source>
        <dbReference type="ARBA" id="ARBA00022448"/>
    </source>
</evidence>
<evidence type="ECO:0000256" key="12">
    <source>
        <dbReference type="ARBA" id="ARBA00034430"/>
    </source>
</evidence>
<feature type="compositionally biased region" description="Pro residues" evidence="13">
    <location>
        <begin position="193"/>
        <end position="203"/>
    </location>
</feature>
<dbReference type="GO" id="GO:0005249">
    <property type="term" value="F:voltage-gated potassium channel activity"/>
    <property type="evidence" value="ECO:0007669"/>
    <property type="project" value="InterPro"/>
</dbReference>
<evidence type="ECO:0000259" key="15">
    <source>
        <dbReference type="Pfam" id="PF00520"/>
    </source>
</evidence>
<evidence type="ECO:0000256" key="9">
    <source>
        <dbReference type="ARBA" id="ARBA00023065"/>
    </source>
</evidence>
<feature type="compositionally biased region" description="Polar residues" evidence="13">
    <location>
        <begin position="507"/>
        <end position="531"/>
    </location>
</feature>
<feature type="region of interest" description="Disordered" evidence="13">
    <location>
        <begin position="1"/>
        <end position="53"/>
    </location>
</feature>
<keyword evidence="6" id="KW-0851">Voltage-gated channel</keyword>
<feature type="compositionally biased region" description="Low complexity" evidence="13">
    <location>
        <begin position="1409"/>
        <end position="1426"/>
    </location>
</feature>
<proteinExistence type="predicted"/>
<feature type="region of interest" description="Disordered" evidence="13">
    <location>
        <begin position="124"/>
        <end position="293"/>
    </location>
</feature>
<keyword evidence="8 14" id="KW-1133">Transmembrane helix</keyword>
<dbReference type="Gene3D" id="1.20.120.350">
    <property type="entry name" value="Voltage-gated potassium channels. Chain C"/>
    <property type="match status" value="1"/>
</dbReference>
<feature type="compositionally biased region" description="Low complexity" evidence="13">
    <location>
        <begin position="1482"/>
        <end position="1492"/>
    </location>
</feature>
<keyword evidence="9" id="KW-0406">Ion transport</keyword>
<evidence type="ECO:0000256" key="10">
    <source>
        <dbReference type="ARBA" id="ARBA00023136"/>
    </source>
</evidence>
<dbReference type="GO" id="GO:0008076">
    <property type="term" value="C:voltage-gated potassium channel complex"/>
    <property type="evidence" value="ECO:0007669"/>
    <property type="project" value="TreeGrafter"/>
</dbReference>
<feature type="compositionally biased region" description="Basic and acidic residues" evidence="13">
    <location>
        <begin position="264"/>
        <end position="293"/>
    </location>
</feature>
<dbReference type="Pfam" id="PF03520">
    <property type="entry name" value="KCNQ_channel"/>
    <property type="match status" value="1"/>
</dbReference>
<feature type="compositionally biased region" description="Basic and acidic residues" evidence="13">
    <location>
        <begin position="1493"/>
        <end position="1511"/>
    </location>
</feature>
<dbReference type="RefSeq" id="XP_055871136.1">
    <property type="nucleotide sequence ID" value="XM_056015161.1"/>
</dbReference>
<dbReference type="PRINTS" id="PR00169">
    <property type="entry name" value="KCHANNEL"/>
</dbReference>
<evidence type="ECO:0000256" key="5">
    <source>
        <dbReference type="ARBA" id="ARBA00022692"/>
    </source>
</evidence>
<feature type="domain" description="Potassium channel voltage dependent KCNQ C-terminal" evidence="16">
    <location>
        <begin position="1118"/>
        <end position="1226"/>
    </location>
</feature>
<dbReference type="PANTHER" id="PTHR47735">
    <property type="entry name" value="POTASSIUM VOLTAGE-GATED CHANNEL SUBFAMILY KQT MEMBER 4"/>
    <property type="match status" value="1"/>
</dbReference>
<feature type="transmembrane region" description="Helical" evidence="14">
    <location>
        <begin position="926"/>
        <end position="952"/>
    </location>
</feature>
<feature type="region of interest" description="Disordered" evidence="13">
    <location>
        <begin position="1408"/>
        <end position="1511"/>
    </location>
</feature>
<gene>
    <name evidence="18" type="primary">LOC106076837</name>
</gene>
<organism evidence="17 18">
    <name type="scientific">Biomphalaria glabrata</name>
    <name type="common">Bloodfluke planorb</name>
    <name type="synonym">Freshwater snail</name>
    <dbReference type="NCBI Taxonomy" id="6526"/>
    <lineage>
        <taxon>Eukaryota</taxon>
        <taxon>Metazoa</taxon>
        <taxon>Spiralia</taxon>
        <taxon>Lophotrochozoa</taxon>
        <taxon>Mollusca</taxon>
        <taxon>Gastropoda</taxon>
        <taxon>Heterobranchia</taxon>
        <taxon>Euthyneura</taxon>
        <taxon>Panpulmonata</taxon>
        <taxon>Hygrophila</taxon>
        <taxon>Lymnaeoidea</taxon>
        <taxon>Planorbidae</taxon>
        <taxon>Biomphalaria</taxon>
    </lineage>
</organism>
<feature type="compositionally biased region" description="Polar residues" evidence="13">
    <location>
        <begin position="1028"/>
        <end position="1046"/>
    </location>
</feature>
<feature type="compositionally biased region" description="Low complexity" evidence="13">
    <location>
        <begin position="218"/>
        <end position="236"/>
    </location>
</feature>
<feature type="transmembrane region" description="Helical" evidence="14">
    <location>
        <begin position="745"/>
        <end position="764"/>
    </location>
</feature>
<keyword evidence="10 14" id="KW-0472">Membrane</keyword>